<dbReference type="Proteomes" id="UP000676194">
    <property type="component" value="Chromosome"/>
</dbReference>
<dbReference type="GO" id="GO:0016787">
    <property type="term" value="F:hydrolase activity"/>
    <property type="evidence" value="ECO:0007669"/>
    <property type="project" value="InterPro"/>
</dbReference>
<dbReference type="InterPro" id="IPR010496">
    <property type="entry name" value="AL/BT2_dom"/>
</dbReference>
<dbReference type="RefSeq" id="WP_213499183.1">
    <property type="nucleotide sequence ID" value="NZ_CP074694.1"/>
</dbReference>
<dbReference type="EMBL" id="CP074694">
    <property type="protein sequence ID" value="QVL34211.1"/>
    <property type="molecule type" value="Genomic_DNA"/>
</dbReference>
<dbReference type="Gene3D" id="2.60.120.560">
    <property type="entry name" value="Exo-inulinase, domain 1"/>
    <property type="match status" value="1"/>
</dbReference>
<keyword evidence="1" id="KW-0732">Signal</keyword>
<protein>
    <submittedName>
        <fullName evidence="3">DUF1080 domain-containing protein</fullName>
    </submittedName>
</protein>
<name>A0A8E6F076_9BACT</name>
<feature type="domain" description="3-keto-alpha-glucoside-1,2-lyase/3-keto-2-hydroxy-glucal hydratase" evidence="2">
    <location>
        <begin position="150"/>
        <end position="316"/>
    </location>
</feature>
<gene>
    <name evidence="3" type="ORF">KIH39_09975</name>
</gene>
<evidence type="ECO:0000313" key="3">
    <source>
        <dbReference type="EMBL" id="QVL34211.1"/>
    </source>
</evidence>
<feature type="chain" id="PRO_5034369378" evidence="1">
    <location>
        <begin position="22"/>
        <end position="336"/>
    </location>
</feature>
<dbReference type="Pfam" id="PF06439">
    <property type="entry name" value="3keto-disac_hyd"/>
    <property type="match status" value="1"/>
</dbReference>
<accession>A0A8E6F076</accession>
<sequence>MHFRFLFLFAMLMGSIFCTSAPVEGQTPTDSKKLANSLIGRWDLTVKGTNSTYPSWLEITRSGSRTLVGSFVGQVGSARPISKIEIKDGKFHFSIPPQWEAGTEDFVFEGTFENDRIQGTTTLPKGRKVDWVGVRAPSLKRTQPPVWGKPISLFNDKDLTGWKARQVNGTHGWEVKDGLLVNAKPGQDLVTEKTFTDFKLHAEFRYPKGSNSGIYLRGRYEVQIEDGYGHEPESHEIGGVYGFLTPRINASKPAGEWQSIDITLIGREVTVVLNHETIIDRQTIPGITGGALDSDEGKPGPILLQGDHGSIEFRNLILVPSETDGSTTLTAPREKK</sequence>
<evidence type="ECO:0000313" key="4">
    <source>
        <dbReference type="Proteomes" id="UP000676194"/>
    </source>
</evidence>
<feature type="signal peptide" evidence="1">
    <location>
        <begin position="1"/>
        <end position="21"/>
    </location>
</feature>
<keyword evidence="4" id="KW-1185">Reference proteome</keyword>
<dbReference type="AlphaFoldDB" id="A0A8E6F076"/>
<dbReference type="KEGG" id="tsph:KIH39_09975"/>
<organism evidence="3 4">
    <name type="scientific">Telmatocola sphagniphila</name>
    <dbReference type="NCBI Taxonomy" id="1123043"/>
    <lineage>
        <taxon>Bacteria</taxon>
        <taxon>Pseudomonadati</taxon>
        <taxon>Planctomycetota</taxon>
        <taxon>Planctomycetia</taxon>
        <taxon>Gemmatales</taxon>
        <taxon>Gemmataceae</taxon>
    </lineage>
</organism>
<proteinExistence type="predicted"/>
<evidence type="ECO:0000259" key="2">
    <source>
        <dbReference type="Pfam" id="PF06439"/>
    </source>
</evidence>
<reference evidence="3" key="1">
    <citation type="submission" date="2021-05" db="EMBL/GenBank/DDBJ databases">
        <title>Complete genome sequence of the cellulolytic planctomycete Telmatocola sphagniphila SP2T and characterization of the first cellulase from planctomycetes.</title>
        <authorList>
            <person name="Rakitin A.L."/>
            <person name="Beletsky A.V."/>
            <person name="Naumoff D.G."/>
            <person name="Kulichevskaya I.S."/>
            <person name="Mardanov A.V."/>
            <person name="Ravin N.V."/>
            <person name="Dedysh S.N."/>
        </authorList>
    </citation>
    <scope>NUCLEOTIDE SEQUENCE</scope>
    <source>
        <strain evidence="3">SP2T</strain>
    </source>
</reference>
<evidence type="ECO:0000256" key="1">
    <source>
        <dbReference type="SAM" id="SignalP"/>
    </source>
</evidence>